<reference evidence="1" key="1">
    <citation type="submission" date="2021-01" db="EMBL/GenBank/DDBJ databases">
        <title>Whole genome shotgun sequence of Spirilliplanes yamanashiensis NBRC 15828.</title>
        <authorList>
            <person name="Komaki H."/>
            <person name="Tamura T."/>
        </authorList>
    </citation>
    <scope>NUCLEOTIDE SEQUENCE</scope>
    <source>
        <strain evidence="1">NBRC 15828</strain>
    </source>
</reference>
<dbReference type="EMBL" id="BOOY01000036">
    <property type="protein sequence ID" value="GIJ05737.1"/>
    <property type="molecule type" value="Genomic_DNA"/>
</dbReference>
<keyword evidence="2" id="KW-1185">Reference proteome</keyword>
<evidence type="ECO:0000313" key="1">
    <source>
        <dbReference type="EMBL" id="GIJ05737.1"/>
    </source>
</evidence>
<evidence type="ECO:0000313" key="2">
    <source>
        <dbReference type="Proteomes" id="UP000652013"/>
    </source>
</evidence>
<gene>
    <name evidence="1" type="ORF">Sya03_50890</name>
</gene>
<dbReference type="AlphaFoldDB" id="A0A8J3YDA8"/>
<organism evidence="1 2">
    <name type="scientific">Spirilliplanes yamanashiensis</name>
    <dbReference type="NCBI Taxonomy" id="42233"/>
    <lineage>
        <taxon>Bacteria</taxon>
        <taxon>Bacillati</taxon>
        <taxon>Actinomycetota</taxon>
        <taxon>Actinomycetes</taxon>
        <taxon>Micromonosporales</taxon>
        <taxon>Micromonosporaceae</taxon>
        <taxon>Spirilliplanes</taxon>
    </lineage>
</organism>
<dbReference type="Proteomes" id="UP000652013">
    <property type="component" value="Unassembled WGS sequence"/>
</dbReference>
<accession>A0A8J3YDA8</accession>
<comment type="caution">
    <text evidence="1">The sequence shown here is derived from an EMBL/GenBank/DDBJ whole genome shotgun (WGS) entry which is preliminary data.</text>
</comment>
<proteinExistence type="predicted"/>
<dbReference type="RefSeq" id="WP_203940934.1">
    <property type="nucleotide sequence ID" value="NZ_BAAAGJ010000003.1"/>
</dbReference>
<protein>
    <submittedName>
        <fullName evidence="1">Uncharacterized protein</fullName>
    </submittedName>
</protein>
<name>A0A8J3YDA8_9ACTN</name>
<sequence>MTGIEIHGDNTGAVAAGRGARATVHQAAPPPAEQAAALLALAELRRAIDRHTADLPDADLMTRAVARAGDEVRRDRPDPEAARDAIAAVTRRAGAVTAVLTAAAQAQALLTGLWPG</sequence>